<dbReference type="AlphaFoldDB" id="A0A024VKZ2"/>
<evidence type="ECO:0000313" key="5">
    <source>
        <dbReference type="Proteomes" id="UP000030656"/>
    </source>
</evidence>
<evidence type="ECO:0000256" key="1">
    <source>
        <dbReference type="SAM" id="Coils"/>
    </source>
</evidence>
<feature type="compositionally biased region" description="Basic and acidic residues" evidence="2">
    <location>
        <begin position="583"/>
        <end position="606"/>
    </location>
</feature>
<dbReference type="Proteomes" id="UP000030656">
    <property type="component" value="Unassembled WGS sequence"/>
</dbReference>
<proteinExistence type="predicted"/>
<organism evidence="4 5">
    <name type="scientific">Plasmodium falciparum FCH/4</name>
    <dbReference type="NCBI Taxonomy" id="1036724"/>
    <lineage>
        <taxon>Eukaryota</taxon>
        <taxon>Sar</taxon>
        <taxon>Alveolata</taxon>
        <taxon>Apicomplexa</taxon>
        <taxon>Aconoidasida</taxon>
        <taxon>Haemosporida</taxon>
        <taxon>Plasmodiidae</taxon>
        <taxon>Plasmodium</taxon>
        <taxon>Plasmodium (Laverania)</taxon>
    </lineage>
</organism>
<keyword evidence="3" id="KW-1133">Transmembrane helix</keyword>
<gene>
    <name evidence="4" type="ORF">PFFCH_03669</name>
</gene>
<dbReference type="SUPFAM" id="SSF48403">
    <property type="entry name" value="Ankyrin repeat"/>
    <property type="match status" value="1"/>
</dbReference>
<feature type="region of interest" description="Disordered" evidence="2">
    <location>
        <begin position="577"/>
        <end position="606"/>
    </location>
</feature>
<keyword evidence="1" id="KW-0175">Coiled coil</keyword>
<feature type="transmembrane region" description="Helical" evidence="3">
    <location>
        <begin position="21"/>
        <end position="45"/>
    </location>
</feature>
<feature type="transmembrane region" description="Helical" evidence="3">
    <location>
        <begin position="216"/>
        <end position="234"/>
    </location>
</feature>
<reference evidence="4 5" key="1">
    <citation type="submission" date="2013-02" db="EMBL/GenBank/DDBJ databases">
        <title>The Genome Annotation of Plasmodium falciparum FCH/4.</title>
        <authorList>
            <consortium name="The Broad Institute Genome Sequencing Platform"/>
            <consortium name="The Broad Institute Genome Sequencing Center for Infectious Disease"/>
            <person name="Neafsey D."/>
            <person name="Hoffman S."/>
            <person name="Volkman S."/>
            <person name="Rosenthal P."/>
            <person name="Walker B."/>
            <person name="Young S.K."/>
            <person name="Zeng Q."/>
            <person name="Gargeya S."/>
            <person name="Fitzgerald M."/>
            <person name="Haas B."/>
            <person name="Abouelleil A."/>
            <person name="Allen A.W."/>
            <person name="Alvarado L."/>
            <person name="Arachchi H.M."/>
            <person name="Berlin A.M."/>
            <person name="Chapman S.B."/>
            <person name="Gainer-Dewar J."/>
            <person name="Goldberg J."/>
            <person name="Griggs A."/>
            <person name="Gujja S."/>
            <person name="Hansen M."/>
            <person name="Howarth C."/>
            <person name="Imamovic A."/>
            <person name="Ireland A."/>
            <person name="Larimer J."/>
            <person name="McCowan C."/>
            <person name="Murphy C."/>
            <person name="Pearson M."/>
            <person name="Poon T.W."/>
            <person name="Priest M."/>
            <person name="Roberts A."/>
            <person name="Saif S."/>
            <person name="Shea T."/>
            <person name="Sisk P."/>
            <person name="Sykes S."/>
            <person name="Wortman J."/>
            <person name="Nusbaum C."/>
            <person name="Birren B."/>
        </authorList>
    </citation>
    <scope>NUCLEOTIDE SEQUENCE [LARGE SCALE GENOMIC DNA]</scope>
    <source>
        <strain evidence="4 5">FCH/4</strain>
    </source>
</reference>
<protein>
    <submittedName>
        <fullName evidence="4">Uncharacterized protein</fullName>
    </submittedName>
</protein>
<evidence type="ECO:0000313" key="4">
    <source>
        <dbReference type="EMBL" id="ETW28943.1"/>
    </source>
</evidence>
<keyword evidence="3" id="KW-0472">Membrane</keyword>
<dbReference type="PANTHER" id="PTHR13021">
    <property type="entry name" value="PRE-MRNA-SPLICING FACTOR ISY1"/>
    <property type="match status" value="1"/>
</dbReference>
<evidence type="ECO:0000256" key="2">
    <source>
        <dbReference type="SAM" id="MobiDB-lite"/>
    </source>
</evidence>
<keyword evidence="3" id="KW-0812">Transmembrane</keyword>
<dbReference type="InterPro" id="IPR009360">
    <property type="entry name" value="Isy1"/>
</dbReference>
<dbReference type="EMBL" id="KI928007">
    <property type="protein sequence ID" value="ETW28943.1"/>
    <property type="molecule type" value="Genomic_DNA"/>
</dbReference>
<feature type="coiled-coil region" evidence="1">
    <location>
        <begin position="656"/>
        <end position="683"/>
    </location>
</feature>
<dbReference type="InterPro" id="IPR036770">
    <property type="entry name" value="Ankyrin_rpt-contain_sf"/>
</dbReference>
<sequence>MYKKYIKDGKFFYYKNINDKFLYNVIQLYLSVIVKIIELGNFEFLKILFNYNSSIFSYIFLNKNMFSFLCSIACMYNCLNVFIFYCGNIIKWSVFETYVEEQKLNFLERTKKRKNVSTYGTNNNDENQYNFYDMNNEKKRNEFQNNNLFQTGPCSSIKKNKTNLDTSKDTSCFINSYEKIEDVHQQDFFNILKCDERNIRYEYELDKIKKKKKDNLLIMNILYNKINYICYILKSNHRDILNDINFENRTAIEICLYYCKSYILFLLLFYPYLHNYIRILKNNDLRLYKNFYKYILKRRNNLHILLLKYRILECMKLKDKDVNDSNTISYIDVYSMNRYMNDEDDIDKYYYKPKFSYKNNNMNNLLLLNVYFKDIMSKNNFICILFSRIYIKKYHKKIFRILLLILFYFSLPTFPFSKKFFITYHNWRDTEKDKIKEENEENHTNTKGINNSTYDNIYRSVLEDKVEGKLIEHNKNISKNNVGVQAVQEGVVYGTEEILKNENKGTGGMQGNNIKKKKDRGKKKDMDEDFSFYCKRKYFTTPFFEHINIPTIHINDYFCSGNKIFEREEFKVINEKKNKKKKDNTNKYESNYDSKYDNNNSRDHYNNFRTYEENNIYNSDSSSSVSSSLSDDILSDIEDENMLKELFKNENKIYSKEESKKNDNEKERNIKNLMKEKQNILNEKLKDIDTNYSKSTLNDMKNDFFQMNIKEYDWYDDNNIIRRVYRKEDDIIDNFTLKKEPFVSELWINVINFNVEDDNKNTLIHKACLVGNLNIIYILLYLNVDLFIYNYKSELPVHSSELRGSSNYKYFGAAKNLKGVRELLFKENEDKKQLNIKKKKDARNFEKVINIHYFGYCDEANEHLLQQEVKIQKKLEKMDLKILKKYKH</sequence>
<evidence type="ECO:0000256" key="3">
    <source>
        <dbReference type="SAM" id="Phobius"/>
    </source>
</evidence>
<feature type="transmembrane region" description="Helical" evidence="3">
    <location>
        <begin position="65"/>
        <end position="86"/>
    </location>
</feature>
<name>A0A024VKZ2_PLAFA</name>
<feature type="transmembrane region" description="Helical" evidence="3">
    <location>
        <begin position="254"/>
        <end position="273"/>
    </location>
</feature>
<dbReference type="Pfam" id="PF06246">
    <property type="entry name" value="Isy1"/>
    <property type="match status" value="1"/>
</dbReference>
<dbReference type="GO" id="GO:0000350">
    <property type="term" value="P:generation of catalytic spliceosome for second transesterification step"/>
    <property type="evidence" value="ECO:0007669"/>
    <property type="project" value="InterPro"/>
</dbReference>
<reference evidence="4 5" key="2">
    <citation type="submission" date="2013-02" db="EMBL/GenBank/DDBJ databases">
        <title>The Genome Sequence of Plasmodium falciparum FCH/4.</title>
        <authorList>
            <consortium name="The Broad Institute Genome Sequencing Platform"/>
            <consortium name="The Broad Institute Genome Sequencing Center for Infectious Disease"/>
            <person name="Neafsey D."/>
            <person name="Cheeseman I."/>
            <person name="Volkman S."/>
            <person name="Adams J."/>
            <person name="Walker B."/>
            <person name="Young S.K."/>
            <person name="Zeng Q."/>
            <person name="Gargeya S."/>
            <person name="Fitzgerald M."/>
            <person name="Haas B."/>
            <person name="Abouelleil A."/>
            <person name="Alvarado L."/>
            <person name="Arachchi H.M."/>
            <person name="Berlin A.M."/>
            <person name="Chapman S.B."/>
            <person name="Dewar J."/>
            <person name="Goldberg J."/>
            <person name="Griggs A."/>
            <person name="Gujja S."/>
            <person name="Hansen M."/>
            <person name="Howarth C."/>
            <person name="Imamovic A."/>
            <person name="Larimer J."/>
            <person name="McCowan C."/>
            <person name="Murphy C."/>
            <person name="Neiman D."/>
            <person name="Pearson M."/>
            <person name="Priest M."/>
            <person name="Roberts A."/>
            <person name="Saif S."/>
            <person name="Shea T."/>
            <person name="Sisk P."/>
            <person name="Sykes S."/>
            <person name="Wortman J."/>
            <person name="Nusbaum C."/>
            <person name="Birren B."/>
        </authorList>
    </citation>
    <scope>NUCLEOTIDE SEQUENCE [LARGE SCALE GENOMIC DNA]</scope>
    <source>
        <strain evidence="4 5">FCH/4</strain>
    </source>
</reference>
<accession>A0A024VKZ2</accession>
<feature type="transmembrane region" description="Helical" evidence="3">
    <location>
        <begin position="398"/>
        <end position="416"/>
    </location>
</feature>